<name>A0A4Y2J9Y0_ARAVE</name>
<dbReference type="EMBL" id="BGPR01003305">
    <property type="protein sequence ID" value="GBM86359.1"/>
    <property type="molecule type" value="Genomic_DNA"/>
</dbReference>
<evidence type="ECO:0000313" key="2">
    <source>
        <dbReference type="Proteomes" id="UP000499080"/>
    </source>
</evidence>
<keyword evidence="2" id="KW-1185">Reference proteome</keyword>
<gene>
    <name evidence="1" type="ORF">AVEN_64237_1</name>
</gene>
<reference evidence="1 2" key="1">
    <citation type="journal article" date="2019" name="Sci. Rep.">
        <title>Orb-weaving spider Araneus ventricosus genome elucidates the spidroin gene catalogue.</title>
        <authorList>
            <person name="Kono N."/>
            <person name="Nakamura H."/>
            <person name="Ohtoshi R."/>
            <person name="Moran D.A.P."/>
            <person name="Shinohara A."/>
            <person name="Yoshida Y."/>
            <person name="Fujiwara M."/>
            <person name="Mori M."/>
            <person name="Tomita M."/>
            <person name="Arakawa K."/>
        </authorList>
    </citation>
    <scope>NUCLEOTIDE SEQUENCE [LARGE SCALE GENOMIC DNA]</scope>
</reference>
<sequence length="97" mass="11369">MVVTSKETPNKQVLSVLNSSLIKHILEIFECSSIKKHDEDDDDNEDKLLVMSGSKLSEVKSHMDNIIRDEERSSDLEVLVNHVHFRHFRFLMIQKKY</sequence>
<dbReference type="Proteomes" id="UP000499080">
    <property type="component" value="Unassembled WGS sequence"/>
</dbReference>
<proteinExistence type="predicted"/>
<evidence type="ECO:0000313" key="1">
    <source>
        <dbReference type="EMBL" id="GBM86359.1"/>
    </source>
</evidence>
<comment type="caution">
    <text evidence="1">The sequence shown here is derived from an EMBL/GenBank/DDBJ whole genome shotgun (WGS) entry which is preliminary data.</text>
</comment>
<dbReference type="AlphaFoldDB" id="A0A4Y2J9Y0"/>
<protein>
    <submittedName>
        <fullName evidence="1">Uncharacterized protein</fullName>
    </submittedName>
</protein>
<organism evidence="1 2">
    <name type="scientific">Araneus ventricosus</name>
    <name type="common">Orbweaver spider</name>
    <name type="synonym">Epeira ventricosa</name>
    <dbReference type="NCBI Taxonomy" id="182803"/>
    <lineage>
        <taxon>Eukaryota</taxon>
        <taxon>Metazoa</taxon>
        <taxon>Ecdysozoa</taxon>
        <taxon>Arthropoda</taxon>
        <taxon>Chelicerata</taxon>
        <taxon>Arachnida</taxon>
        <taxon>Araneae</taxon>
        <taxon>Araneomorphae</taxon>
        <taxon>Entelegynae</taxon>
        <taxon>Araneoidea</taxon>
        <taxon>Araneidae</taxon>
        <taxon>Araneus</taxon>
    </lineage>
</organism>
<accession>A0A4Y2J9Y0</accession>